<organism evidence="4">
    <name type="scientific">Heliothis virescens</name>
    <name type="common">Tobacco budworm moth</name>
    <dbReference type="NCBI Taxonomy" id="7102"/>
    <lineage>
        <taxon>Eukaryota</taxon>
        <taxon>Metazoa</taxon>
        <taxon>Ecdysozoa</taxon>
        <taxon>Arthropoda</taxon>
        <taxon>Hexapoda</taxon>
        <taxon>Insecta</taxon>
        <taxon>Pterygota</taxon>
        <taxon>Neoptera</taxon>
        <taxon>Endopterygota</taxon>
        <taxon>Lepidoptera</taxon>
        <taxon>Glossata</taxon>
        <taxon>Ditrysia</taxon>
        <taxon>Noctuoidea</taxon>
        <taxon>Noctuidae</taxon>
        <taxon>Heliothinae</taxon>
        <taxon>Heliothis</taxon>
    </lineage>
</organism>
<evidence type="ECO:0000313" key="4">
    <source>
        <dbReference type="EMBL" id="PCG65053.1"/>
    </source>
</evidence>
<comment type="subcellular location">
    <subcellularLocation>
        <location evidence="1">Nucleus</location>
    </subcellularLocation>
</comment>
<protein>
    <recommendedName>
        <fullName evidence="3">BESS domain-containing protein</fullName>
    </recommendedName>
</protein>
<comment type="caution">
    <text evidence="4">The sequence shown here is derived from an EMBL/GenBank/DDBJ whole genome shotgun (WGS) entry which is preliminary data.</text>
</comment>
<feature type="domain" description="BESS" evidence="3">
    <location>
        <begin position="192"/>
        <end position="231"/>
    </location>
</feature>
<dbReference type="GO" id="GO:0005634">
    <property type="term" value="C:nucleus"/>
    <property type="evidence" value="ECO:0007669"/>
    <property type="project" value="UniProtKB-SubCell"/>
</dbReference>
<feature type="compositionally biased region" description="Acidic residues" evidence="2">
    <location>
        <begin position="80"/>
        <end position="102"/>
    </location>
</feature>
<dbReference type="PROSITE" id="PS51031">
    <property type="entry name" value="BESS"/>
    <property type="match status" value="1"/>
</dbReference>
<name>A0A2A4J0Z5_HELVI</name>
<evidence type="ECO:0000256" key="2">
    <source>
        <dbReference type="SAM" id="MobiDB-lite"/>
    </source>
</evidence>
<dbReference type="Pfam" id="PF02944">
    <property type="entry name" value="BESS"/>
    <property type="match status" value="1"/>
</dbReference>
<accession>A0A2A4J0Z5</accession>
<feature type="compositionally biased region" description="Basic residues" evidence="2">
    <location>
        <begin position="149"/>
        <end position="165"/>
    </location>
</feature>
<evidence type="ECO:0000259" key="3">
    <source>
        <dbReference type="PROSITE" id="PS51031"/>
    </source>
</evidence>
<dbReference type="EMBL" id="NWSH01004483">
    <property type="protein sequence ID" value="PCG65053.1"/>
    <property type="molecule type" value="Genomic_DNA"/>
</dbReference>
<proteinExistence type="predicted"/>
<keyword evidence="1" id="KW-0539">Nucleus</keyword>
<dbReference type="InterPro" id="IPR004210">
    <property type="entry name" value="BESS_motif"/>
</dbReference>
<evidence type="ECO:0000256" key="1">
    <source>
        <dbReference type="PROSITE-ProRule" id="PRU00371"/>
    </source>
</evidence>
<sequence>MCDEYYIFESLFTAKAVQARWKTARDAFMKCINDNGKKFTYRGKSNYVHYNILTFLQKVKDYEDDSKKDPFGLPINQEDTQFEDEDAPVLSNDDDDTEDIDFNMDMNDSDANPDLPDPEVSTNVTDTADHSEPGTSNIDNEDDSVPPPKRGRKHRSPMPRGRKRKCDMSEFESKLLKILAARNESKANSVLPEDDQNFFNSLAPMMKDFNNYQKLHFRSKVLEIIREVQSVSSVKVKNEPICLEINNANSEDSDHILTESVVTFQYSSVN</sequence>
<dbReference type="AlphaFoldDB" id="A0A2A4J0Z5"/>
<dbReference type="GO" id="GO:0003677">
    <property type="term" value="F:DNA binding"/>
    <property type="evidence" value="ECO:0007669"/>
    <property type="project" value="InterPro"/>
</dbReference>
<gene>
    <name evidence="4" type="ORF">B5V51_9757</name>
</gene>
<feature type="region of interest" description="Disordered" evidence="2">
    <location>
        <begin position="67"/>
        <end position="166"/>
    </location>
</feature>
<reference evidence="4" key="1">
    <citation type="submission" date="2017-09" db="EMBL/GenBank/DDBJ databases">
        <title>Contemporary evolution of a Lepidopteran species, Heliothis virescens, in response to modern agricultural practices.</title>
        <authorList>
            <person name="Fritz M.L."/>
            <person name="Deyonke A.M."/>
            <person name="Papanicolaou A."/>
            <person name="Micinski S."/>
            <person name="Westbrook J."/>
            <person name="Gould F."/>
        </authorList>
    </citation>
    <scope>NUCLEOTIDE SEQUENCE [LARGE SCALE GENOMIC DNA]</scope>
    <source>
        <strain evidence="4">HvINT-</strain>
        <tissue evidence="4">Whole body</tissue>
    </source>
</reference>